<gene>
    <name evidence="6" type="ORF">Lpp14_11200</name>
</gene>
<dbReference type="AlphaFoldDB" id="A0A829GNI5"/>
<dbReference type="SUPFAM" id="SSF53448">
    <property type="entry name" value="Nucleotide-diphospho-sugar transferases"/>
    <property type="match status" value="1"/>
</dbReference>
<dbReference type="InterPro" id="IPR029044">
    <property type="entry name" value="Nucleotide-diphossugar_trans"/>
</dbReference>
<evidence type="ECO:0000259" key="5">
    <source>
        <dbReference type="Pfam" id="PF00535"/>
    </source>
</evidence>
<dbReference type="Pfam" id="PF00535">
    <property type="entry name" value="Glycos_transf_2"/>
    <property type="match status" value="1"/>
</dbReference>
<sequence>MKDKIAVGIVVYKPKLARLEACISSVIDDVDRVYIYQNDNTPLPMHKNKKVLILNESRNLGLAYALNRIMEEAKKEAFQWVVTLDQDSIMPEGLIKEYQLHLGSANGILCPQVIDKRRVYMRPVRTGKILSEVDMAITSGSCTSISAWDKVGGFDQWLFIDLIDNEFCKRLRINGFKILRLNQWVLDQEFGKILPKSRTVQRFWLFVSRATHNQNFAKFSYTKFVDPNRVYYTNRNIIYVNKKLKNYGPVAYENYNCKSYFGFIFAFMIPSVIRAKQKKAVLKATYTGIIDGMKARVTEYQENAV</sequence>
<dbReference type="Proteomes" id="UP000014264">
    <property type="component" value="Unassembled WGS sequence"/>
</dbReference>
<name>A0A829GNI5_LACPA</name>
<dbReference type="GO" id="GO:0016757">
    <property type="term" value="F:glycosyltransferase activity"/>
    <property type="evidence" value="ECO:0007669"/>
    <property type="project" value="UniProtKB-KW"/>
</dbReference>
<comment type="caution">
    <text evidence="6">The sequence shown here is derived from an EMBL/GenBank/DDBJ whole genome shotgun (WGS) entry which is preliminary data.</text>
</comment>
<dbReference type="EMBL" id="ANJZ01000260">
    <property type="protein sequence ID" value="EPC60364.1"/>
    <property type="molecule type" value="Genomic_DNA"/>
</dbReference>
<evidence type="ECO:0000256" key="2">
    <source>
        <dbReference type="ARBA" id="ARBA00006739"/>
    </source>
</evidence>
<evidence type="ECO:0000313" key="6">
    <source>
        <dbReference type="EMBL" id="EPC60364.1"/>
    </source>
</evidence>
<dbReference type="PANTHER" id="PTHR43179">
    <property type="entry name" value="RHAMNOSYLTRANSFERASE WBBL"/>
    <property type="match status" value="1"/>
</dbReference>
<evidence type="ECO:0000256" key="1">
    <source>
        <dbReference type="ARBA" id="ARBA00004776"/>
    </source>
</evidence>
<protein>
    <submittedName>
        <fullName evidence="6">Putative glycosyltransferase</fullName>
    </submittedName>
</protein>
<dbReference type="Gene3D" id="3.90.550.10">
    <property type="entry name" value="Spore Coat Polysaccharide Biosynthesis Protein SpsA, Chain A"/>
    <property type="match status" value="1"/>
</dbReference>
<feature type="domain" description="Glycosyltransferase 2-like" evidence="5">
    <location>
        <begin position="9"/>
        <end position="113"/>
    </location>
</feature>
<keyword evidence="3" id="KW-0328">Glycosyltransferase</keyword>
<comment type="similarity">
    <text evidence="2">Belongs to the glycosyltransferase 2 family.</text>
</comment>
<keyword evidence="4 6" id="KW-0808">Transferase</keyword>
<evidence type="ECO:0000313" key="7">
    <source>
        <dbReference type="Proteomes" id="UP000014264"/>
    </source>
</evidence>
<organism evidence="6 7">
    <name type="scientific">Lacticaseibacillus paracasei subsp. paracasei Lpp14</name>
    <dbReference type="NCBI Taxonomy" id="1256204"/>
    <lineage>
        <taxon>Bacteria</taxon>
        <taxon>Bacillati</taxon>
        <taxon>Bacillota</taxon>
        <taxon>Bacilli</taxon>
        <taxon>Lactobacillales</taxon>
        <taxon>Lactobacillaceae</taxon>
        <taxon>Lacticaseibacillus</taxon>
    </lineage>
</organism>
<proteinExistence type="inferred from homology"/>
<reference evidence="6 7" key="1">
    <citation type="journal article" date="2013" name="PLoS ONE">
        <title>Lactobacillus paracasei comparative genomics: towards species pan-genome definition and exploitation of diversity.</title>
        <authorList>
            <person name="Smokvina T."/>
            <person name="Wels M."/>
            <person name="Polka J."/>
            <person name="Chervaux C."/>
            <person name="Brisse S."/>
            <person name="Boekhorst J."/>
            <person name="van Hylckama Vlieg J.E."/>
            <person name="Siezen R.J."/>
        </authorList>
    </citation>
    <scope>NUCLEOTIDE SEQUENCE [LARGE SCALE GENOMIC DNA]</scope>
    <source>
        <strain evidence="6 7">Lpp14</strain>
    </source>
</reference>
<evidence type="ECO:0000256" key="4">
    <source>
        <dbReference type="ARBA" id="ARBA00022679"/>
    </source>
</evidence>
<accession>A0A829GNI5</accession>
<dbReference type="PANTHER" id="PTHR43179:SF12">
    <property type="entry name" value="GALACTOFURANOSYLTRANSFERASE GLFT2"/>
    <property type="match status" value="1"/>
</dbReference>
<dbReference type="InterPro" id="IPR001173">
    <property type="entry name" value="Glyco_trans_2-like"/>
</dbReference>
<comment type="pathway">
    <text evidence="1">Cell wall biogenesis; cell wall polysaccharide biosynthesis.</text>
</comment>
<evidence type="ECO:0000256" key="3">
    <source>
        <dbReference type="ARBA" id="ARBA00022676"/>
    </source>
</evidence>